<feature type="domain" description="Beta-Casp" evidence="6">
    <location>
        <begin position="238"/>
        <end position="362"/>
    </location>
</feature>
<dbReference type="InterPro" id="IPR050698">
    <property type="entry name" value="MBL"/>
</dbReference>
<proteinExistence type="predicted"/>
<dbReference type="InterPro" id="IPR022712">
    <property type="entry name" value="Beta_Casp"/>
</dbReference>
<accession>A0ABT6TSU5</accession>
<keyword evidence="1 7" id="KW-0378">Hydrolase</keyword>
<dbReference type="GO" id="GO:0016787">
    <property type="term" value="F:hydrolase activity"/>
    <property type="evidence" value="ECO:0007669"/>
    <property type="project" value="UniProtKB-KW"/>
</dbReference>
<evidence type="ECO:0000256" key="1">
    <source>
        <dbReference type="ARBA" id="ARBA00022801"/>
    </source>
</evidence>
<evidence type="ECO:0000256" key="3">
    <source>
        <dbReference type="ARBA" id="ARBA00034301"/>
    </source>
</evidence>
<dbReference type="Gene3D" id="3.60.15.10">
    <property type="entry name" value="Ribonuclease Z/Hydroxyacylglutathione hydrolase-like"/>
    <property type="match status" value="1"/>
</dbReference>
<sequence length="923" mass="100975">MKLTVLGGGSEVGASSIHVEMNGTRLLIDAGMRMHQDDPMPSLGLLEELGGIDGILVTHAHADHIGALPVVRAMHPNVPIYATPPTIDLMRIMMQDSYRLLESRCKQEQRLMPYTEQQMQDLLASLLAFPASGKLRIGNLTVEAWRAGHILGAVMFGLTGGDERLLVTGDISFQAGRTIQGVKLPYGFQPHTVVMESTYGNRVHTDRQMEEKRLVESVAEVIAGGGFALIPAFALGRSQEILLLLQDYMERGLIPSFPIYVDGMVTSICRIYRDYPQYLKGPVAHRIRQHNDVFLTEGRCVAVKDTKQREMLLQGKPGCIVASSGMLVGGASQWYAERLIGGEKNAIFITGYQDEESPGRKLLALAEATGDRTLELNGVVHPVRCRFDKFGLSAHADAMEMTRFIQQLQPAHTLLVHGDDDARFQLSQRIDPAFGPLLVENGHSYEWSAAPPRPGGSERAALRGHRQSGLEDYVGELLLLRDEDDKLYPAICIGIHSKMRTLTCQTIRKKAIVKAGTSSVAETLGKWGGAVDELEETLPAVMAYSRPRLRELHWERLQAPAQATLPEVCAAIGADSIGHKLAAALALLALPDSHIHRVRQGERDWVLYALDEPAIAALSNLSLPVQSIRMDPATALNTVRERMSGHPRFLRCGTEGIDGAHPAIVVAFDYPDAVGADERERIAGELRELTGWTVRFSDSVRQDQMAQLARTLLGAGLVGNPSIHLQTKQLVVQCAEPPDWADIRTKFNRETGYELVLSGQAGTNGASAGFASAAGGTEDIALPGPGSFPMEANQAQQEVKRWAEENNLTIYKASLHQTASGRLMELHFITPQVAVRYRARMAELADRIGLPISYARNPKQNEVLAVVMQRVPPAWGVKKTPSIRMDKGEVTVKTANAAAIEAEEKAAVIADIKQLTGYELIVD</sequence>
<dbReference type="EC" id="3.-.-.-" evidence="7"/>
<evidence type="ECO:0000256" key="2">
    <source>
        <dbReference type="ARBA" id="ARBA00034221"/>
    </source>
</evidence>
<dbReference type="Pfam" id="PF07521">
    <property type="entry name" value="RMMBL"/>
    <property type="match status" value="1"/>
</dbReference>
<dbReference type="Pfam" id="PF10996">
    <property type="entry name" value="Beta-Casp"/>
    <property type="match status" value="1"/>
</dbReference>
<evidence type="ECO:0000313" key="7">
    <source>
        <dbReference type="EMBL" id="MDI4649576.1"/>
    </source>
</evidence>
<dbReference type="PANTHER" id="PTHR11203">
    <property type="entry name" value="CLEAVAGE AND POLYADENYLATION SPECIFICITY FACTOR FAMILY MEMBER"/>
    <property type="match status" value="1"/>
</dbReference>
<dbReference type="EMBL" id="JAGRPV010000001">
    <property type="protein sequence ID" value="MDI4649576.1"/>
    <property type="molecule type" value="Genomic_DNA"/>
</dbReference>
<dbReference type="Pfam" id="PF16661">
    <property type="entry name" value="Lactamase_B_6"/>
    <property type="match status" value="1"/>
</dbReference>
<evidence type="ECO:0000259" key="5">
    <source>
        <dbReference type="SMART" id="SM00849"/>
    </source>
</evidence>
<name>A0ABT6TSU5_9BACL</name>
<reference evidence="7" key="1">
    <citation type="submission" date="2023-04" db="EMBL/GenBank/DDBJ databases">
        <title>Comparative genomic analysis of Cohnella hashimotonis sp. nov., isolated from the International Space Station.</title>
        <authorList>
            <person name="Venkateswaran K."/>
            <person name="Simpson A."/>
        </authorList>
    </citation>
    <scope>NUCLEOTIDE SEQUENCE</scope>
    <source>
        <strain evidence="7">F6_2S_P_1</strain>
    </source>
</reference>
<gene>
    <name evidence="7" type="ORF">KB449_31900</name>
</gene>
<evidence type="ECO:0000256" key="4">
    <source>
        <dbReference type="ARBA" id="ARBA00048505"/>
    </source>
</evidence>
<protein>
    <submittedName>
        <fullName evidence="7">MBL fold metallo-hydrolase</fullName>
        <ecNumber evidence="7">3.-.-.-</ecNumber>
    </submittedName>
</protein>
<dbReference type="Proteomes" id="UP001161691">
    <property type="component" value="Unassembled WGS sequence"/>
</dbReference>
<feature type="domain" description="Metallo-beta-lactamase" evidence="5">
    <location>
        <begin position="13"/>
        <end position="225"/>
    </location>
</feature>
<dbReference type="InterPro" id="IPR011108">
    <property type="entry name" value="RMMBL"/>
</dbReference>
<comment type="catalytic activity">
    <reaction evidence="2">
        <text>3',5'-cyclic CMP + H2O = CMP + H(+)</text>
        <dbReference type="Rhea" id="RHEA:72675"/>
        <dbReference type="ChEBI" id="CHEBI:15377"/>
        <dbReference type="ChEBI" id="CHEBI:15378"/>
        <dbReference type="ChEBI" id="CHEBI:58003"/>
        <dbReference type="ChEBI" id="CHEBI:60377"/>
    </reaction>
    <physiologicalReaction direction="left-to-right" evidence="2">
        <dbReference type="Rhea" id="RHEA:72676"/>
    </physiologicalReaction>
</comment>
<organism evidence="7 8">
    <name type="scientific">Cohnella hashimotonis</name>
    <dbReference type="NCBI Taxonomy" id="2826895"/>
    <lineage>
        <taxon>Bacteria</taxon>
        <taxon>Bacillati</taxon>
        <taxon>Bacillota</taxon>
        <taxon>Bacilli</taxon>
        <taxon>Bacillales</taxon>
        <taxon>Paenibacillaceae</taxon>
        <taxon>Cohnella</taxon>
    </lineage>
</organism>
<evidence type="ECO:0000313" key="8">
    <source>
        <dbReference type="Proteomes" id="UP001161691"/>
    </source>
</evidence>
<keyword evidence="8" id="KW-1185">Reference proteome</keyword>
<comment type="caution">
    <text evidence="7">The sequence shown here is derived from an EMBL/GenBank/DDBJ whole genome shotgun (WGS) entry which is preliminary data.</text>
</comment>
<dbReference type="PANTHER" id="PTHR11203:SF37">
    <property type="entry name" value="INTEGRATOR COMPLEX SUBUNIT 11"/>
    <property type="match status" value="1"/>
</dbReference>
<dbReference type="InterPro" id="IPR001279">
    <property type="entry name" value="Metallo-B-lactamas"/>
</dbReference>
<comment type="function">
    <text evidence="3">Counteracts the endogenous Pycsar antiviral defense system. Phosphodiesterase that enables metal-dependent hydrolysis of host cyclic nucleotide Pycsar defense signals such as cCMP and cUMP.</text>
</comment>
<dbReference type="RefSeq" id="WP_282912196.1">
    <property type="nucleotide sequence ID" value="NZ_JAGRPV010000001.1"/>
</dbReference>
<dbReference type="CDD" id="cd16295">
    <property type="entry name" value="TTHA0252-CPSF-like_MBL-fold"/>
    <property type="match status" value="1"/>
</dbReference>
<dbReference type="SMART" id="SM01027">
    <property type="entry name" value="Beta-Casp"/>
    <property type="match status" value="1"/>
</dbReference>
<comment type="catalytic activity">
    <reaction evidence="4">
        <text>3',5'-cyclic UMP + H2O = UMP + H(+)</text>
        <dbReference type="Rhea" id="RHEA:70575"/>
        <dbReference type="ChEBI" id="CHEBI:15377"/>
        <dbReference type="ChEBI" id="CHEBI:15378"/>
        <dbReference type="ChEBI" id="CHEBI:57865"/>
        <dbReference type="ChEBI" id="CHEBI:184387"/>
    </reaction>
    <physiologicalReaction direction="left-to-right" evidence="4">
        <dbReference type="Rhea" id="RHEA:70576"/>
    </physiologicalReaction>
</comment>
<dbReference type="SUPFAM" id="SSF56281">
    <property type="entry name" value="Metallo-hydrolase/oxidoreductase"/>
    <property type="match status" value="1"/>
</dbReference>
<dbReference type="Gene3D" id="3.40.50.10890">
    <property type="match status" value="1"/>
</dbReference>
<evidence type="ECO:0000259" key="6">
    <source>
        <dbReference type="SMART" id="SM01027"/>
    </source>
</evidence>
<dbReference type="InterPro" id="IPR036866">
    <property type="entry name" value="RibonucZ/Hydroxyglut_hydro"/>
</dbReference>
<dbReference type="SMART" id="SM00849">
    <property type="entry name" value="Lactamase_B"/>
    <property type="match status" value="1"/>
</dbReference>